<evidence type="ECO:0000313" key="2">
    <source>
        <dbReference type="Proteomes" id="UP000828390"/>
    </source>
</evidence>
<sequence length="154" mass="17441">MLDQLRSYGDVRRIGTQDEVINPVCEAQHRGRRKSRLQRVKHFLLFIFPSEVVLVRDTIQRRRYVGVVLDKNPMIVRQTVKPFNILGAPGDRPAFDNRYVGVGHGDLVAAQPALQEIHLLLEEDALLGLQLQSVPPEPGKCFPYFRQMVGKGAS</sequence>
<evidence type="ECO:0000313" key="1">
    <source>
        <dbReference type="EMBL" id="KAH3853162.1"/>
    </source>
</evidence>
<protein>
    <submittedName>
        <fullName evidence="1">Uncharacterized protein</fullName>
    </submittedName>
</protein>
<dbReference type="EMBL" id="JAIWYP010000003">
    <property type="protein sequence ID" value="KAH3853162.1"/>
    <property type="molecule type" value="Genomic_DNA"/>
</dbReference>
<accession>A0A9D4L6Y2</accession>
<name>A0A9D4L6Y2_DREPO</name>
<proteinExistence type="predicted"/>
<comment type="caution">
    <text evidence="1">The sequence shown here is derived from an EMBL/GenBank/DDBJ whole genome shotgun (WGS) entry which is preliminary data.</text>
</comment>
<gene>
    <name evidence="1" type="ORF">DPMN_095684</name>
</gene>
<reference evidence="1" key="2">
    <citation type="submission" date="2020-11" db="EMBL/GenBank/DDBJ databases">
        <authorList>
            <person name="McCartney M.A."/>
            <person name="Auch B."/>
            <person name="Kono T."/>
            <person name="Mallez S."/>
            <person name="Becker A."/>
            <person name="Gohl D.M."/>
            <person name="Silverstein K.A.T."/>
            <person name="Koren S."/>
            <person name="Bechman K.B."/>
            <person name="Herman A."/>
            <person name="Abrahante J.E."/>
            <person name="Garbe J."/>
        </authorList>
    </citation>
    <scope>NUCLEOTIDE SEQUENCE</scope>
    <source>
        <strain evidence="1">Duluth1</strain>
        <tissue evidence="1">Whole animal</tissue>
    </source>
</reference>
<dbReference type="Proteomes" id="UP000828390">
    <property type="component" value="Unassembled WGS sequence"/>
</dbReference>
<dbReference type="AlphaFoldDB" id="A0A9D4L6Y2"/>
<reference evidence="1" key="1">
    <citation type="journal article" date="2019" name="bioRxiv">
        <title>The Genome of the Zebra Mussel, Dreissena polymorpha: A Resource for Invasive Species Research.</title>
        <authorList>
            <person name="McCartney M.A."/>
            <person name="Auch B."/>
            <person name="Kono T."/>
            <person name="Mallez S."/>
            <person name="Zhang Y."/>
            <person name="Obille A."/>
            <person name="Becker A."/>
            <person name="Abrahante J.E."/>
            <person name="Garbe J."/>
            <person name="Badalamenti J.P."/>
            <person name="Herman A."/>
            <person name="Mangelson H."/>
            <person name="Liachko I."/>
            <person name="Sullivan S."/>
            <person name="Sone E.D."/>
            <person name="Koren S."/>
            <person name="Silverstein K.A.T."/>
            <person name="Beckman K.B."/>
            <person name="Gohl D.M."/>
        </authorList>
    </citation>
    <scope>NUCLEOTIDE SEQUENCE</scope>
    <source>
        <strain evidence="1">Duluth1</strain>
        <tissue evidence="1">Whole animal</tissue>
    </source>
</reference>
<organism evidence="1 2">
    <name type="scientific">Dreissena polymorpha</name>
    <name type="common">Zebra mussel</name>
    <name type="synonym">Mytilus polymorpha</name>
    <dbReference type="NCBI Taxonomy" id="45954"/>
    <lineage>
        <taxon>Eukaryota</taxon>
        <taxon>Metazoa</taxon>
        <taxon>Spiralia</taxon>
        <taxon>Lophotrochozoa</taxon>
        <taxon>Mollusca</taxon>
        <taxon>Bivalvia</taxon>
        <taxon>Autobranchia</taxon>
        <taxon>Heteroconchia</taxon>
        <taxon>Euheterodonta</taxon>
        <taxon>Imparidentia</taxon>
        <taxon>Neoheterodontei</taxon>
        <taxon>Myida</taxon>
        <taxon>Dreissenoidea</taxon>
        <taxon>Dreissenidae</taxon>
        <taxon>Dreissena</taxon>
    </lineage>
</organism>
<keyword evidence="2" id="KW-1185">Reference proteome</keyword>